<dbReference type="InterPro" id="IPR016181">
    <property type="entry name" value="Acyl_CoA_acyltransferase"/>
</dbReference>
<evidence type="ECO:0000256" key="4">
    <source>
        <dbReference type="SAM" id="MobiDB-lite"/>
    </source>
</evidence>
<accession>A0A1R1PFT1</accession>
<evidence type="ECO:0000256" key="1">
    <source>
        <dbReference type="ARBA" id="ARBA00022679"/>
    </source>
</evidence>
<dbReference type="SUPFAM" id="SSF55729">
    <property type="entry name" value="Acyl-CoA N-acyltransferases (Nat)"/>
    <property type="match status" value="1"/>
</dbReference>
<dbReference type="OrthoDB" id="249099at2759"/>
<reference evidence="7" key="1">
    <citation type="submission" date="2017-01" db="EMBL/GenBank/DDBJ databases">
        <authorList>
            <person name="Wang Y."/>
            <person name="White M."/>
            <person name="Kvist S."/>
            <person name="Moncalvo J.-M."/>
        </authorList>
    </citation>
    <scope>NUCLEOTIDE SEQUENCE [LARGE SCALE GENOMIC DNA]</scope>
    <source>
        <strain evidence="7">COL-18-3</strain>
    </source>
</reference>
<keyword evidence="1 6" id="KW-0808">Transferase</keyword>
<feature type="region of interest" description="Disordered" evidence="4">
    <location>
        <begin position="73"/>
        <end position="116"/>
    </location>
</feature>
<sequence length="410" mass="45825">MEIGKGPIAGNIQANMTSRAIQNRNFRYVDGSDIQLLPSISKQINEILVAINNESRDRGTLVAAREGVKKVSDLDSESKLKGKGDKQEQELKEAKSRLKSEAEQSSTAQHGISATEKGDTAHRIKITYKSYYDFVDDTSQQHKNNEMQEKFLSDAVDLIERLLPEPYSIYTYKYFICNWPHLFYLAYAKVEKPTAMSGNENENERQAESEEEVCVGVIISRLEPHRHNNSISVRECVTAGGNDLSGNMGDDTSGGYHGNGAGFTINERHFLFHPDSNSSGRNMEATAMGMSMAGGISTASGDGHSYYLPKANTDPKRLMRGYIAMLAIDTTYRNLGIGSTLVKLTIAVLKVLGANEIVLETEQNNDLALRLYQKFGFIREKKLHKYYLDGQEAYRLKLWLPTELDLAEVE</sequence>
<dbReference type="InterPro" id="IPR000182">
    <property type="entry name" value="GNAT_dom"/>
</dbReference>
<dbReference type="PROSITE" id="PS51186">
    <property type="entry name" value="GNAT"/>
    <property type="match status" value="1"/>
</dbReference>
<protein>
    <submittedName>
        <fullName evidence="6">N-alpha-acetyltransferase 30</fullName>
    </submittedName>
</protein>
<evidence type="ECO:0000256" key="2">
    <source>
        <dbReference type="ARBA" id="ARBA00023315"/>
    </source>
</evidence>
<dbReference type="CDD" id="cd04301">
    <property type="entry name" value="NAT_SF"/>
    <property type="match status" value="1"/>
</dbReference>
<dbReference type="InterPro" id="IPR044542">
    <property type="entry name" value="NAA30-like"/>
</dbReference>
<dbReference type="Pfam" id="PF00583">
    <property type="entry name" value="Acetyltransf_1"/>
    <property type="match status" value="1"/>
</dbReference>
<keyword evidence="7" id="KW-1185">Reference proteome</keyword>
<name>A0A1R1PFT1_ZANCU</name>
<dbReference type="Proteomes" id="UP000188320">
    <property type="component" value="Unassembled WGS sequence"/>
</dbReference>
<organism evidence="6 7">
    <name type="scientific">Zancudomyces culisetae</name>
    <name type="common">Gut fungus</name>
    <name type="synonym">Smittium culisetae</name>
    <dbReference type="NCBI Taxonomy" id="1213189"/>
    <lineage>
        <taxon>Eukaryota</taxon>
        <taxon>Fungi</taxon>
        <taxon>Fungi incertae sedis</taxon>
        <taxon>Zoopagomycota</taxon>
        <taxon>Kickxellomycotina</taxon>
        <taxon>Harpellomycetes</taxon>
        <taxon>Harpellales</taxon>
        <taxon>Legeriomycetaceae</taxon>
        <taxon>Zancudomyces</taxon>
    </lineage>
</organism>
<dbReference type="PANTHER" id="PTHR45896">
    <property type="entry name" value="N-ALPHA-ACETYLTRANSFERASE 30"/>
    <property type="match status" value="1"/>
</dbReference>
<comment type="caution">
    <text evidence="6">The sequence shown here is derived from an EMBL/GenBank/DDBJ whole genome shotgun (WGS) entry which is preliminary data.</text>
</comment>
<evidence type="ECO:0000313" key="6">
    <source>
        <dbReference type="EMBL" id="OMH79773.1"/>
    </source>
</evidence>
<feature type="compositionally biased region" description="Basic and acidic residues" evidence="4">
    <location>
        <begin position="73"/>
        <end position="102"/>
    </location>
</feature>
<dbReference type="GO" id="GO:0031417">
    <property type="term" value="C:NatC complex"/>
    <property type="evidence" value="ECO:0007669"/>
    <property type="project" value="TreeGrafter"/>
</dbReference>
<feature type="domain" description="N-acetyltransferase" evidence="5">
    <location>
        <begin position="320"/>
        <end position="401"/>
    </location>
</feature>
<dbReference type="PANTHER" id="PTHR45896:SF1">
    <property type="entry name" value="N-ALPHA-ACETYLTRANSFERASE 30"/>
    <property type="match status" value="1"/>
</dbReference>
<gene>
    <name evidence="6" type="ORF">AX774_g6802</name>
</gene>
<evidence type="ECO:0000313" key="7">
    <source>
        <dbReference type="Proteomes" id="UP000188320"/>
    </source>
</evidence>
<evidence type="ECO:0000259" key="5">
    <source>
        <dbReference type="PROSITE" id="PS51186"/>
    </source>
</evidence>
<dbReference type="EMBL" id="LSSK01001420">
    <property type="protein sequence ID" value="OMH79773.1"/>
    <property type="molecule type" value="Genomic_DNA"/>
</dbReference>
<proteinExistence type="inferred from homology"/>
<evidence type="ECO:0000256" key="3">
    <source>
        <dbReference type="ARBA" id="ARBA00024025"/>
    </source>
</evidence>
<dbReference type="Gene3D" id="3.40.630.30">
    <property type="match status" value="2"/>
</dbReference>
<comment type="similarity">
    <text evidence="3">Belongs to the acetyltransferase family. MAK3 subfamily.</text>
</comment>
<dbReference type="GO" id="GO:0004596">
    <property type="term" value="F:protein-N-terminal amino-acid acetyltransferase activity"/>
    <property type="evidence" value="ECO:0007669"/>
    <property type="project" value="InterPro"/>
</dbReference>
<dbReference type="AlphaFoldDB" id="A0A1R1PFT1"/>
<feature type="compositionally biased region" description="Polar residues" evidence="4">
    <location>
        <begin position="103"/>
        <end position="112"/>
    </location>
</feature>
<keyword evidence="2" id="KW-0012">Acyltransferase</keyword>